<evidence type="ECO:0000313" key="2">
    <source>
        <dbReference type="EMBL" id="CDR34244.1"/>
    </source>
</evidence>
<feature type="transmembrane region" description="Helical" evidence="1">
    <location>
        <begin position="60"/>
        <end position="83"/>
    </location>
</feature>
<dbReference type="AlphaFoldDB" id="A0A090E0A4"/>
<name>A0A090E0A4_9BACT</name>
<protein>
    <submittedName>
        <fullName evidence="2">Membrane protein</fullName>
    </submittedName>
</protein>
<dbReference type="EMBL" id="CCEJ010000007">
    <property type="protein sequence ID" value="CDR34244.1"/>
    <property type="molecule type" value="Genomic_DNA"/>
</dbReference>
<keyword evidence="3" id="KW-1185">Reference proteome</keyword>
<organism evidence="2 3">
    <name type="scientific">Candidatus Criblamydia sequanensis CRIB-18</name>
    <dbReference type="NCBI Taxonomy" id="1437425"/>
    <lineage>
        <taxon>Bacteria</taxon>
        <taxon>Pseudomonadati</taxon>
        <taxon>Chlamydiota</taxon>
        <taxon>Chlamydiia</taxon>
        <taxon>Parachlamydiales</taxon>
        <taxon>Candidatus Criblamydiaceae</taxon>
        <taxon>Candidatus Criblamydia</taxon>
    </lineage>
</organism>
<keyword evidence="1" id="KW-1133">Transmembrane helix</keyword>
<comment type="caution">
    <text evidence="2">The sequence shown here is derived from an EMBL/GenBank/DDBJ whole genome shotgun (WGS) entry which is preliminary data.</text>
</comment>
<evidence type="ECO:0000256" key="1">
    <source>
        <dbReference type="SAM" id="Phobius"/>
    </source>
</evidence>
<keyword evidence="1" id="KW-0472">Membrane</keyword>
<dbReference type="RefSeq" id="WP_041017801.1">
    <property type="nucleotide sequence ID" value="NZ_CCEJ010000007.1"/>
</dbReference>
<dbReference type="Proteomes" id="UP000031552">
    <property type="component" value="Unassembled WGS sequence"/>
</dbReference>
<feature type="transmembrane region" description="Helical" evidence="1">
    <location>
        <begin position="95"/>
        <end position="121"/>
    </location>
</feature>
<evidence type="ECO:0000313" key="3">
    <source>
        <dbReference type="Proteomes" id="UP000031552"/>
    </source>
</evidence>
<sequence length="224" mass="24867">MNLQGIFSTLTFKEVSDACKKHLTRDLDKDKKTLTALNGRISHNNFCRDLRHLVELTHTVILMVSAGPFLFGSAVAICLPLVQAEKAFKACKYKLAGYVAASTTLIGLEIVAVAAIASVTFPIARIYNSTLKKVRSCLKTDLSYTDEKKVYTIQKYIGPKAEAVNYHWKEKYLPCLLIIFALFSEGSKFADALPNELQLKILDLSMPFALEILNIACQEKASSI</sequence>
<keyword evidence="1" id="KW-0812">Transmembrane</keyword>
<gene>
    <name evidence="2" type="ORF">CSEC_1425</name>
</gene>
<reference evidence="2" key="2">
    <citation type="submission" date="2014-09" db="EMBL/GenBank/DDBJ databases">
        <title>Criblamydia sequanensis harbors a mega-plasmid encoding arsenite resistance.</title>
        <authorList>
            <person name="Bertelli C."/>
            <person name="Goesmann A."/>
            <person name="Greub G."/>
        </authorList>
    </citation>
    <scope>NUCLEOTIDE SEQUENCE [LARGE SCALE GENOMIC DNA]</scope>
    <source>
        <strain evidence="2">CRIB-18</strain>
    </source>
</reference>
<accession>A0A090E0A4</accession>
<proteinExistence type="predicted"/>
<reference evidence="2" key="1">
    <citation type="submission" date="2013-12" db="EMBL/GenBank/DDBJ databases">
        <authorList>
            <person name="Linke B."/>
        </authorList>
    </citation>
    <scope>NUCLEOTIDE SEQUENCE [LARGE SCALE GENOMIC DNA]</scope>
    <source>
        <strain evidence="2">CRIB-18</strain>
    </source>
</reference>